<dbReference type="AlphaFoldDB" id="A0A1F5LLX0"/>
<sequence length="109" mass="11376">MDADDGAAVLTWLTPRTEDNPVTRVAFEVVEIVDVAVVVVVSELVDEVIAGSIVDDVDDDEVDESADKLLDEDVVTDETSGIPILAVIAVNPAADVAPGTEVLEVSSLS</sequence>
<dbReference type="OrthoDB" id="4369162at2759"/>
<reference evidence="1 2" key="1">
    <citation type="journal article" date="2016" name="Sci. Rep.">
        <title>Penicillium arizonense, a new, genome sequenced fungal species, reveals a high chemical diversity in secreted metabolites.</title>
        <authorList>
            <person name="Grijseels S."/>
            <person name="Nielsen J.C."/>
            <person name="Randelovic M."/>
            <person name="Nielsen J."/>
            <person name="Nielsen K.F."/>
            <person name="Workman M."/>
            <person name="Frisvad J.C."/>
        </authorList>
    </citation>
    <scope>NUCLEOTIDE SEQUENCE [LARGE SCALE GENOMIC DNA]</scope>
    <source>
        <strain evidence="1 2">CBS 141311</strain>
    </source>
</reference>
<organism evidence="1 2">
    <name type="scientific">Penicillium arizonense</name>
    <dbReference type="NCBI Taxonomy" id="1835702"/>
    <lineage>
        <taxon>Eukaryota</taxon>
        <taxon>Fungi</taxon>
        <taxon>Dikarya</taxon>
        <taxon>Ascomycota</taxon>
        <taxon>Pezizomycotina</taxon>
        <taxon>Eurotiomycetes</taxon>
        <taxon>Eurotiomycetidae</taxon>
        <taxon>Eurotiales</taxon>
        <taxon>Aspergillaceae</taxon>
        <taxon>Penicillium</taxon>
    </lineage>
</organism>
<evidence type="ECO:0000313" key="1">
    <source>
        <dbReference type="EMBL" id="OGE54203.1"/>
    </source>
</evidence>
<proteinExistence type="predicted"/>
<protein>
    <submittedName>
        <fullName evidence="1">Uncharacterized protein</fullName>
    </submittedName>
</protein>
<keyword evidence="2" id="KW-1185">Reference proteome</keyword>
<dbReference type="RefSeq" id="XP_022489640.1">
    <property type="nucleotide sequence ID" value="XM_022630321.1"/>
</dbReference>
<evidence type="ECO:0000313" key="2">
    <source>
        <dbReference type="Proteomes" id="UP000177622"/>
    </source>
</evidence>
<gene>
    <name evidence="1" type="ORF">PENARI_c006G04868</name>
</gene>
<dbReference type="Proteomes" id="UP000177622">
    <property type="component" value="Unassembled WGS sequence"/>
</dbReference>
<name>A0A1F5LLX0_PENAI</name>
<accession>A0A1F5LLX0</accession>
<dbReference type="GeneID" id="34575055"/>
<dbReference type="EMBL" id="LXJU01000006">
    <property type="protein sequence ID" value="OGE54203.1"/>
    <property type="molecule type" value="Genomic_DNA"/>
</dbReference>
<comment type="caution">
    <text evidence="1">The sequence shown here is derived from an EMBL/GenBank/DDBJ whole genome shotgun (WGS) entry which is preliminary data.</text>
</comment>